<keyword evidence="4" id="KW-0614">Plasmid</keyword>
<geneLocation type="plasmid" evidence="4 5">
    <name>pPDG3</name>
</geneLocation>
<evidence type="ECO:0000256" key="2">
    <source>
        <dbReference type="SAM" id="Phobius"/>
    </source>
</evidence>
<gene>
    <name evidence="4" type="ORF">EP51_44335</name>
</gene>
<name>A0A076EYM7_RHOOP</name>
<feature type="region of interest" description="Disordered" evidence="1">
    <location>
        <begin position="15"/>
        <end position="35"/>
    </location>
</feature>
<dbReference type="SMART" id="SM00858">
    <property type="entry name" value="SAF"/>
    <property type="match status" value="1"/>
</dbReference>
<evidence type="ECO:0000259" key="3">
    <source>
        <dbReference type="SMART" id="SM00858"/>
    </source>
</evidence>
<keyword evidence="4" id="KW-0966">Cell projection</keyword>
<protein>
    <submittedName>
        <fullName evidence="4">Flagellar basal body P-ring biosynthesis protein FlgA</fullName>
    </submittedName>
</protein>
<keyword evidence="2" id="KW-0812">Transmembrane</keyword>
<keyword evidence="2" id="KW-0472">Membrane</keyword>
<dbReference type="RefSeq" id="WP_128643705.1">
    <property type="nucleotide sequence ID" value="NZ_CP008950.1"/>
</dbReference>
<dbReference type="CDD" id="cd11614">
    <property type="entry name" value="SAF_CpaB_FlgA_like"/>
    <property type="match status" value="1"/>
</dbReference>
<organism evidence="4 5">
    <name type="scientific">Rhodococcus opacus</name>
    <name type="common">Nocardia opaca</name>
    <dbReference type="NCBI Taxonomy" id="37919"/>
    <lineage>
        <taxon>Bacteria</taxon>
        <taxon>Bacillati</taxon>
        <taxon>Actinomycetota</taxon>
        <taxon>Actinomycetes</taxon>
        <taxon>Mycobacteriales</taxon>
        <taxon>Nocardiaceae</taxon>
        <taxon>Rhodococcus</taxon>
    </lineage>
</organism>
<keyword evidence="4" id="KW-0969">Cilium</keyword>
<evidence type="ECO:0000256" key="1">
    <source>
        <dbReference type="SAM" id="MobiDB-lite"/>
    </source>
</evidence>
<proteinExistence type="predicted"/>
<sequence length="235" mass="24862">MASLLAKKIDKLRSSGDDLPPVHNGADQDDPPDLNTRARVRRRPIYLAIGVALVVVAVIGMLTAVNAMRATTDVLVLTNEVQQGETIESKDLAAKSVNVDADLGALPASERGRVVGMSASTRLPAGTVLLPSAITDQVVPGEGLTMVGITVSYSHLPSEPIVPGDMVRVVDTPRDQDDPPVQGPINTKAQVYSTKEIPEAGETTLNLLVPEAEANWVAARGATKRVAIVLDNRVR</sequence>
<dbReference type="AlphaFoldDB" id="A0A076EYM7"/>
<feature type="domain" description="SAF" evidence="3">
    <location>
        <begin position="72"/>
        <end position="135"/>
    </location>
</feature>
<dbReference type="Pfam" id="PF08666">
    <property type="entry name" value="SAF"/>
    <property type="match status" value="1"/>
</dbReference>
<evidence type="ECO:0000313" key="4">
    <source>
        <dbReference type="EMBL" id="AII11095.1"/>
    </source>
</evidence>
<dbReference type="Proteomes" id="UP000028488">
    <property type="component" value="Plasmid pPDG3"/>
</dbReference>
<accession>A0A076EYM7</accession>
<dbReference type="EMBL" id="CP008950">
    <property type="protein sequence ID" value="AII11095.1"/>
    <property type="molecule type" value="Genomic_DNA"/>
</dbReference>
<keyword evidence="2" id="KW-1133">Transmembrane helix</keyword>
<dbReference type="InterPro" id="IPR013974">
    <property type="entry name" value="SAF"/>
</dbReference>
<keyword evidence="4" id="KW-0282">Flagellum</keyword>
<evidence type="ECO:0000313" key="5">
    <source>
        <dbReference type="Proteomes" id="UP000028488"/>
    </source>
</evidence>
<reference evidence="4 5" key="1">
    <citation type="submission" date="2014-07" db="EMBL/GenBank/DDBJ databases">
        <title>Genome Sequence of Rhodococcus opacus Strain R7, a Biodegrader of Mono- and Polycyclic Aromatic Hydrocarbons.</title>
        <authorList>
            <person name="Di Gennaro P."/>
            <person name="Zampolli J."/>
            <person name="Presti I."/>
            <person name="Cappelletti M."/>
            <person name="D'Ursi P."/>
            <person name="Orro A."/>
            <person name="Mezzelani A."/>
            <person name="Milanesi L."/>
        </authorList>
    </citation>
    <scope>NUCLEOTIDE SEQUENCE [LARGE SCALE GENOMIC DNA]</scope>
    <source>
        <strain evidence="4 5">R7</strain>
        <plasmid evidence="4">pPDG3</plasmid>
    </source>
</reference>
<dbReference type="Gene3D" id="3.90.1210.10">
    <property type="entry name" value="Antifreeze-like/N-acetylneuraminic acid synthase C-terminal domain"/>
    <property type="match status" value="1"/>
</dbReference>
<feature type="transmembrane region" description="Helical" evidence="2">
    <location>
        <begin position="45"/>
        <end position="65"/>
    </location>
</feature>